<dbReference type="CDD" id="cd00090">
    <property type="entry name" value="HTH_ARSR"/>
    <property type="match status" value="1"/>
</dbReference>
<dbReference type="InterPro" id="IPR011991">
    <property type="entry name" value="ArsR-like_HTH"/>
</dbReference>
<evidence type="ECO:0000256" key="3">
    <source>
        <dbReference type="ARBA" id="ARBA00023163"/>
    </source>
</evidence>
<sequence>MSIPFEALAEPSRRRILDLLRERPRLVGELTEELGLSQPGTSKHLRVLREAGLVEVRRDAQRRWYELRSEPLAELDAWLAHYRHLWSDSLDRLERHLDTMAAAENETEAEDGTQHGTEHEDTAPAQKDSPS</sequence>
<evidence type="ECO:0000259" key="5">
    <source>
        <dbReference type="PROSITE" id="PS50987"/>
    </source>
</evidence>
<keyword evidence="2" id="KW-0238">DNA-binding</keyword>
<name>A0ABW2JFV4_9ACTN</name>
<dbReference type="InterPro" id="IPR036388">
    <property type="entry name" value="WH-like_DNA-bd_sf"/>
</dbReference>
<keyword evidence="7" id="KW-1185">Reference proteome</keyword>
<keyword evidence="3" id="KW-0804">Transcription</keyword>
<comment type="caution">
    <text evidence="6">The sequence shown here is derived from an EMBL/GenBank/DDBJ whole genome shotgun (WGS) entry which is preliminary data.</text>
</comment>
<dbReference type="PANTHER" id="PTHR33154">
    <property type="entry name" value="TRANSCRIPTIONAL REGULATOR, ARSR FAMILY"/>
    <property type="match status" value="1"/>
</dbReference>
<evidence type="ECO:0000256" key="1">
    <source>
        <dbReference type="ARBA" id="ARBA00023015"/>
    </source>
</evidence>
<evidence type="ECO:0000313" key="6">
    <source>
        <dbReference type="EMBL" id="MFC7304418.1"/>
    </source>
</evidence>
<reference evidence="7" key="1">
    <citation type="journal article" date="2019" name="Int. J. Syst. Evol. Microbiol.">
        <title>The Global Catalogue of Microorganisms (GCM) 10K type strain sequencing project: providing services to taxonomists for standard genome sequencing and annotation.</title>
        <authorList>
            <consortium name="The Broad Institute Genomics Platform"/>
            <consortium name="The Broad Institute Genome Sequencing Center for Infectious Disease"/>
            <person name="Wu L."/>
            <person name="Ma J."/>
        </authorList>
    </citation>
    <scope>NUCLEOTIDE SEQUENCE [LARGE SCALE GENOMIC DNA]</scope>
    <source>
        <strain evidence="7">SYNS20</strain>
    </source>
</reference>
<dbReference type="PRINTS" id="PR00778">
    <property type="entry name" value="HTHARSR"/>
</dbReference>
<dbReference type="SUPFAM" id="SSF46785">
    <property type="entry name" value="Winged helix' DNA-binding domain"/>
    <property type="match status" value="1"/>
</dbReference>
<dbReference type="SMART" id="SM00418">
    <property type="entry name" value="HTH_ARSR"/>
    <property type="match status" value="1"/>
</dbReference>
<evidence type="ECO:0000256" key="2">
    <source>
        <dbReference type="ARBA" id="ARBA00023125"/>
    </source>
</evidence>
<dbReference type="PROSITE" id="PS50987">
    <property type="entry name" value="HTH_ARSR_2"/>
    <property type="match status" value="1"/>
</dbReference>
<dbReference type="InterPro" id="IPR036390">
    <property type="entry name" value="WH_DNA-bd_sf"/>
</dbReference>
<feature type="domain" description="HTH arsR-type" evidence="5">
    <location>
        <begin position="1"/>
        <end position="87"/>
    </location>
</feature>
<feature type="compositionally biased region" description="Basic and acidic residues" evidence="4">
    <location>
        <begin position="112"/>
        <end position="122"/>
    </location>
</feature>
<evidence type="ECO:0000256" key="4">
    <source>
        <dbReference type="SAM" id="MobiDB-lite"/>
    </source>
</evidence>
<accession>A0ABW2JFV4</accession>
<gene>
    <name evidence="6" type="ORF">ACFQVC_09370</name>
</gene>
<organism evidence="6 7">
    <name type="scientific">Streptomyces monticola</name>
    <dbReference type="NCBI Taxonomy" id="2666263"/>
    <lineage>
        <taxon>Bacteria</taxon>
        <taxon>Bacillati</taxon>
        <taxon>Actinomycetota</taxon>
        <taxon>Actinomycetes</taxon>
        <taxon>Kitasatosporales</taxon>
        <taxon>Streptomycetaceae</taxon>
        <taxon>Streptomyces</taxon>
    </lineage>
</organism>
<proteinExistence type="predicted"/>
<evidence type="ECO:0000313" key="7">
    <source>
        <dbReference type="Proteomes" id="UP001596523"/>
    </source>
</evidence>
<keyword evidence="1" id="KW-0805">Transcription regulation</keyword>
<dbReference type="RefSeq" id="WP_381828829.1">
    <property type="nucleotide sequence ID" value="NZ_JBHTCF010000003.1"/>
</dbReference>
<dbReference type="Pfam" id="PF01022">
    <property type="entry name" value="HTH_5"/>
    <property type="match status" value="1"/>
</dbReference>
<dbReference type="Gene3D" id="1.10.10.10">
    <property type="entry name" value="Winged helix-like DNA-binding domain superfamily/Winged helix DNA-binding domain"/>
    <property type="match status" value="1"/>
</dbReference>
<dbReference type="NCBIfam" id="NF033788">
    <property type="entry name" value="HTH_metalloreg"/>
    <property type="match status" value="1"/>
</dbReference>
<feature type="region of interest" description="Disordered" evidence="4">
    <location>
        <begin position="97"/>
        <end position="131"/>
    </location>
</feature>
<protein>
    <submittedName>
        <fullName evidence="6">ArsR/SmtB family transcription factor</fullName>
    </submittedName>
</protein>
<dbReference type="EMBL" id="JBHTCF010000003">
    <property type="protein sequence ID" value="MFC7304418.1"/>
    <property type="molecule type" value="Genomic_DNA"/>
</dbReference>
<dbReference type="InterPro" id="IPR001845">
    <property type="entry name" value="HTH_ArsR_DNA-bd_dom"/>
</dbReference>
<dbReference type="Proteomes" id="UP001596523">
    <property type="component" value="Unassembled WGS sequence"/>
</dbReference>
<dbReference type="InterPro" id="IPR051081">
    <property type="entry name" value="HTH_MetalResp_TranReg"/>
</dbReference>
<dbReference type="PANTHER" id="PTHR33154:SF33">
    <property type="entry name" value="TRANSCRIPTIONAL REPRESSOR SDPR"/>
    <property type="match status" value="1"/>
</dbReference>